<organism evidence="2">
    <name type="scientific">Minutocellus polymorphus</name>
    <dbReference type="NCBI Taxonomy" id="265543"/>
    <lineage>
        <taxon>Eukaryota</taxon>
        <taxon>Sar</taxon>
        <taxon>Stramenopiles</taxon>
        <taxon>Ochrophyta</taxon>
        <taxon>Bacillariophyta</taxon>
        <taxon>Mediophyceae</taxon>
        <taxon>Cymatosirophycidae</taxon>
        <taxon>Cymatosirales</taxon>
        <taxon>Cymatosiraceae</taxon>
        <taxon>Minutocellus</taxon>
    </lineage>
</organism>
<keyword evidence="1" id="KW-0812">Transmembrane</keyword>
<dbReference type="AlphaFoldDB" id="A0A7S0FV64"/>
<name>A0A7S0FV64_9STRA</name>
<sequence length="214" mass="23633">MMRISSLLLRNGRSGRSPSTSSSWTTVTIAVESLVLGLLLLASMLFSCSRLVAPVDASAGNSPLTDIVPPPHTAESSSFVFVLAAAGAGFILFVFLLLRVQNTNEKEGLIDKCERKEKSSFLPTMAFNTTPDDPFSCAYESEITGDFSLVGYSDSSFEINMDMESIDRGDPSVKTERKRWWWENILDKEDPLLSRRTADLSVTSGTLEPDEFEW</sequence>
<feature type="transmembrane region" description="Helical" evidence="1">
    <location>
        <begin position="79"/>
        <end position="98"/>
    </location>
</feature>
<protein>
    <submittedName>
        <fullName evidence="2">Uncharacterized protein</fullName>
    </submittedName>
</protein>
<dbReference type="EMBL" id="HBEJ01018865">
    <property type="protein sequence ID" value="CAD8380345.1"/>
    <property type="molecule type" value="Transcribed_RNA"/>
</dbReference>
<accession>A0A7S0FV64</accession>
<evidence type="ECO:0000313" key="2">
    <source>
        <dbReference type="EMBL" id="CAD8380345.1"/>
    </source>
</evidence>
<feature type="transmembrane region" description="Helical" evidence="1">
    <location>
        <begin position="21"/>
        <end position="46"/>
    </location>
</feature>
<reference evidence="2" key="1">
    <citation type="submission" date="2021-01" db="EMBL/GenBank/DDBJ databases">
        <authorList>
            <person name="Corre E."/>
            <person name="Pelletier E."/>
            <person name="Niang G."/>
            <person name="Scheremetjew M."/>
            <person name="Finn R."/>
            <person name="Kale V."/>
            <person name="Holt S."/>
            <person name="Cochrane G."/>
            <person name="Meng A."/>
            <person name="Brown T."/>
            <person name="Cohen L."/>
        </authorList>
    </citation>
    <scope>NUCLEOTIDE SEQUENCE</scope>
    <source>
        <strain evidence="2">CCMP3303</strain>
    </source>
</reference>
<proteinExistence type="predicted"/>
<evidence type="ECO:0000256" key="1">
    <source>
        <dbReference type="SAM" id="Phobius"/>
    </source>
</evidence>
<keyword evidence="1" id="KW-0472">Membrane</keyword>
<keyword evidence="1" id="KW-1133">Transmembrane helix</keyword>
<gene>
    <name evidence="2" type="ORF">MPOL1434_LOCUS10982</name>
</gene>